<proteinExistence type="predicted"/>
<reference evidence="3 4" key="1">
    <citation type="submission" date="2014-04" db="EMBL/GenBank/DDBJ databases">
        <title>Evolutionary Origins and Diversification of the Mycorrhizal Mutualists.</title>
        <authorList>
            <consortium name="DOE Joint Genome Institute"/>
            <consortium name="Mycorrhizal Genomics Consortium"/>
            <person name="Kohler A."/>
            <person name="Kuo A."/>
            <person name="Nagy L.G."/>
            <person name="Floudas D."/>
            <person name="Copeland A."/>
            <person name="Barry K.W."/>
            <person name="Cichocki N."/>
            <person name="Veneault-Fourrey C."/>
            <person name="LaButti K."/>
            <person name="Lindquist E.A."/>
            <person name="Lipzen A."/>
            <person name="Lundell T."/>
            <person name="Morin E."/>
            <person name="Murat C."/>
            <person name="Riley R."/>
            <person name="Ohm R."/>
            <person name="Sun H."/>
            <person name="Tunlid A."/>
            <person name="Henrissat B."/>
            <person name="Grigoriev I.V."/>
            <person name="Hibbett D.S."/>
            <person name="Martin F."/>
        </authorList>
    </citation>
    <scope>NUCLEOTIDE SEQUENCE [LARGE SCALE GENOMIC DNA]</scope>
    <source>
        <strain evidence="3 4">MD-312</strain>
    </source>
</reference>
<evidence type="ECO:0000259" key="2">
    <source>
        <dbReference type="Pfam" id="PF20149"/>
    </source>
</evidence>
<dbReference type="InterPro" id="IPR045341">
    <property type="entry name" value="DUF6532"/>
</dbReference>
<dbReference type="Proteomes" id="UP000053820">
    <property type="component" value="Unassembled WGS sequence"/>
</dbReference>
<evidence type="ECO:0000313" key="3">
    <source>
        <dbReference type="EMBL" id="KIJ60182.1"/>
    </source>
</evidence>
<evidence type="ECO:0000313" key="4">
    <source>
        <dbReference type="Proteomes" id="UP000053820"/>
    </source>
</evidence>
<name>A0A0C9WAL0_9AGAM</name>
<feature type="compositionally biased region" description="Basic and acidic residues" evidence="1">
    <location>
        <begin position="271"/>
        <end position="280"/>
    </location>
</feature>
<gene>
    <name evidence="3" type="ORF">HYDPIDRAFT_32448</name>
</gene>
<organism evidence="3 4">
    <name type="scientific">Hydnomerulius pinastri MD-312</name>
    <dbReference type="NCBI Taxonomy" id="994086"/>
    <lineage>
        <taxon>Eukaryota</taxon>
        <taxon>Fungi</taxon>
        <taxon>Dikarya</taxon>
        <taxon>Basidiomycota</taxon>
        <taxon>Agaricomycotina</taxon>
        <taxon>Agaricomycetes</taxon>
        <taxon>Agaricomycetidae</taxon>
        <taxon>Boletales</taxon>
        <taxon>Boletales incertae sedis</taxon>
        <taxon>Leucogyrophana</taxon>
    </lineage>
</organism>
<feature type="domain" description="DUF6532" evidence="2">
    <location>
        <begin position="320"/>
        <end position="524"/>
    </location>
</feature>
<dbReference type="HOGENOM" id="CLU_030198_0_0_1"/>
<feature type="region of interest" description="Disordered" evidence="1">
    <location>
        <begin position="1"/>
        <end position="292"/>
    </location>
</feature>
<dbReference type="EMBL" id="KN839875">
    <property type="protein sequence ID" value="KIJ60182.1"/>
    <property type="molecule type" value="Genomic_DNA"/>
</dbReference>
<protein>
    <recommendedName>
        <fullName evidence="2">DUF6532 domain-containing protein</fullName>
    </recommendedName>
</protein>
<dbReference type="AlphaFoldDB" id="A0A0C9WAL0"/>
<sequence length="572" mass="61276">MPAVPSTWSHKRSAAEGTPATEDTQAPKRQKKQKALGPSNSEPATLQGASGSAKGAVMLPESNSHRPPKKQKTTKQVIAMALRAAGVPVSGGDEESDAEVASGSEGSKTSASDAESGDDDGLNEFKGNSAKLQAALAAERPRVSCTGNHTPAAKAQLAQPSKSTKSTDSDAESDAEHMIMAPLSQLTSATTPATPHIPARDATVTPRAPSNLAHPPVSVAKASARQQRHQAEIPHWNLEPAATNSSAPAASASGASLRGGRESDEVPSDAESDHNRDEHTPSPPTGTNWTPDTLLTLNSRGVANIREQLPHIQAMLQTSISLAHQHIVFEHSYPDINQMRRSITDILYVAASQTPGCERVRTRIAQDPQYVRALAPVPSTRVSKIRYAVKVAAQRHVAGMYQLEKGCSKEKVNVLLEKNTFIFPVDSHGNPICSKPFQSLAILRTIQDAFFEDENSAGIKFASQFISTSQQHRDELELPAAMVALASTAVRAVIADFSSDGAVADFNSSIFSGIYERLVGLIEALYRHSPRKFHCLFAQLYNTVYSSHTEAAQHESGDTMLMHLDLDSMAED</sequence>
<feature type="compositionally biased region" description="Low complexity" evidence="1">
    <location>
        <begin position="241"/>
        <end position="256"/>
    </location>
</feature>
<evidence type="ECO:0000256" key="1">
    <source>
        <dbReference type="SAM" id="MobiDB-lite"/>
    </source>
</evidence>
<dbReference type="Pfam" id="PF20149">
    <property type="entry name" value="DUF6532"/>
    <property type="match status" value="1"/>
</dbReference>
<keyword evidence="4" id="KW-1185">Reference proteome</keyword>
<accession>A0A0C9WAL0</accession>
<feature type="compositionally biased region" description="Polar residues" evidence="1">
    <location>
        <begin position="38"/>
        <end position="50"/>
    </location>
</feature>
<dbReference type="OrthoDB" id="2662323at2759"/>
<feature type="compositionally biased region" description="Polar residues" evidence="1">
    <location>
        <begin position="184"/>
        <end position="193"/>
    </location>
</feature>